<dbReference type="EMBL" id="HBJA01023477">
    <property type="protein sequence ID" value="CAE0796419.1"/>
    <property type="molecule type" value="Transcribed_RNA"/>
</dbReference>
<comment type="function">
    <text evidence="2">Has a role in nuclear-cytoplasmic transport of proteins and mRNAs.</text>
</comment>
<comment type="subcellular location">
    <subcellularLocation>
        <location evidence="2">Cytoplasm</location>
    </subcellularLocation>
    <subcellularLocation>
        <location evidence="2">Nucleus</location>
    </subcellularLocation>
</comment>
<keyword evidence="2" id="KW-0653">Protein transport</keyword>
<accession>A0A7S4FIK9</accession>
<dbReference type="SUPFAM" id="SSF54427">
    <property type="entry name" value="NTF2-like"/>
    <property type="match status" value="1"/>
</dbReference>
<evidence type="ECO:0000256" key="1">
    <source>
        <dbReference type="ARBA" id="ARBA00022490"/>
    </source>
</evidence>
<dbReference type="FunFam" id="3.10.450.50:FF:000005">
    <property type="entry name" value="Nuclear transport factor 2"/>
    <property type="match status" value="1"/>
</dbReference>
<dbReference type="PROSITE" id="PS50177">
    <property type="entry name" value="NTF2_DOMAIN"/>
    <property type="match status" value="1"/>
</dbReference>
<name>A0A7S4FIK9_9EUGL</name>
<dbReference type="Gene3D" id="3.10.450.50">
    <property type="match status" value="1"/>
</dbReference>
<dbReference type="GO" id="GO:0005737">
    <property type="term" value="C:cytoplasm"/>
    <property type="evidence" value="ECO:0007669"/>
    <property type="project" value="UniProtKB-SubCell"/>
</dbReference>
<dbReference type="PANTHER" id="PTHR12612">
    <property type="entry name" value="NUCLEAR TRANSPORT FACTOR 2"/>
    <property type="match status" value="1"/>
</dbReference>
<keyword evidence="1 2" id="KW-0963">Cytoplasm</keyword>
<evidence type="ECO:0000256" key="2">
    <source>
        <dbReference type="RuleBase" id="RU369002"/>
    </source>
</evidence>
<dbReference type="InterPro" id="IPR018222">
    <property type="entry name" value="Nuclear_transport_factor_2_euk"/>
</dbReference>
<dbReference type="Pfam" id="PF02136">
    <property type="entry name" value="NTF2"/>
    <property type="match status" value="1"/>
</dbReference>
<dbReference type="CDD" id="cd00780">
    <property type="entry name" value="NTF2"/>
    <property type="match status" value="1"/>
</dbReference>
<dbReference type="GO" id="GO:0006606">
    <property type="term" value="P:protein import into nucleus"/>
    <property type="evidence" value="ECO:0007669"/>
    <property type="project" value="UniProtKB-ARBA"/>
</dbReference>
<organism evidence="4">
    <name type="scientific">Eutreptiella gymnastica</name>
    <dbReference type="NCBI Taxonomy" id="73025"/>
    <lineage>
        <taxon>Eukaryota</taxon>
        <taxon>Discoba</taxon>
        <taxon>Euglenozoa</taxon>
        <taxon>Euglenida</taxon>
        <taxon>Spirocuta</taxon>
        <taxon>Euglenophyceae</taxon>
        <taxon>Eutreptiales</taxon>
        <taxon>Eutreptiaceae</taxon>
        <taxon>Eutreptiella</taxon>
    </lineage>
</organism>
<reference evidence="4" key="1">
    <citation type="submission" date="2021-01" db="EMBL/GenBank/DDBJ databases">
        <authorList>
            <person name="Corre E."/>
            <person name="Pelletier E."/>
            <person name="Niang G."/>
            <person name="Scheremetjew M."/>
            <person name="Finn R."/>
            <person name="Kale V."/>
            <person name="Holt S."/>
            <person name="Cochrane G."/>
            <person name="Meng A."/>
            <person name="Brown T."/>
            <person name="Cohen L."/>
        </authorList>
    </citation>
    <scope>NUCLEOTIDE SEQUENCE</scope>
    <source>
        <strain evidence="4">CCMP1594</strain>
    </source>
</reference>
<dbReference type="InterPro" id="IPR002075">
    <property type="entry name" value="NTF2_dom"/>
</dbReference>
<proteinExistence type="predicted"/>
<dbReference type="InterPro" id="IPR045875">
    <property type="entry name" value="NTF2"/>
</dbReference>
<dbReference type="AlphaFoldDB" id="A0A7S4FIK9"/>
<feature type="domain" description="NTF2" evidence="3">
    <location>
        <begin position="7"/>
        <end position="118"/>
    </location>
</feature>
<evidence type="ECO:0000259" key="3">
    <source>
        <dbReference type="PROSITE" id="PS50177"/>
    </source>
</evidence>
<protein>
    <recommendedName>
        <fullName evidence="2">Nuclear transport factor 2</fullName>
        <shortName evidence="2">NTF-2</shortName>
    </recommendedName>
</protein>
<gene>
    <name evidence="4" type="ORF">EGYM00163_LOCUS7539</name>
</gene>
<keyword evidence="2" id="KW-0813">Transport</keyword>
<dbReference type="GO" id="GO:0005635">
    <property type="term" value="C:nuclear envelope"/>
    <property type="evidence" value="ECO:0007669"/>
    <property type="project" value="UniProtKB-ARBA"/>
</dbReference>
<dbReference type="InterPro" id="IPR032710">
    <property type="entry name" value="NTF2-like_dom_sf"/>
</dbReference>
<sequence length="121" mass="13910">MSEFEQIGKMFTQHYYNTFDTNRAALRDLYRDQSLMTFEGAQVQGANAIMEKFSQLTFKEVKHDVQTIDSQPSLTGGVLVMVSGQLKTDGDAPHRFCQMFHLVKEANNFWVSNDVFRLNYG</sequence>
<evidence type="ECO:0000313" key="4">
    <source>
        <dbReference type="EMBL" id="CAE0796419.1"/>
    </source>
</evidence>
<keyword evidence="2" id="KW-0539">Nucleus</keyword>
<dbReference type="GO" id="GO:0051028">
    <property type="term" value="P:mRNA transport"/>
    <property type="evidence" value="ECO:0007669"/>
    <property type="project" value="UniProtKB-UniRule"/>
</dbReference>